<protein>
    <recommendedName>
        <fullName evidence="3">Sulfotransferase family protein</fullName>
    </recommendedName>
</protein>
<dbReference type="Gene3D" id="3.40.50.300">
    <property type="entry name" value="P-loop containing nucleotide triphosphate hydrolases"/>
    <property type="match status" value="1"/>
</dbReference>
<gene>
    <name evidence="1" type="ORF">SAMN05660859_1062</name>
</gene>
<keyword evidence="2" id="KW-1185">Reference proteome</keyword>
<name>A0A1G4Q9T8_9HYPH</name>
<dbReference type="STRING" id="177413.SAMN05660859_1062"/>
<dbReference type="Proteomes" id="UP000198889">
    <property type="component" value="Unassembled WGS sequence"/>
</dbReference>
<proteinExistence type="predicted"/>
<organism evidence="1 2">
    <name type="scientific">Ancylobacter rudongensis</name>
    <dbReference type="NCBI Taxonomy" id="177413"/>
    <lineage>
        <taxon>Bacteria</taxon>
        <taxon>Pseudomonadati</taxon>
        <taxon>Pseudomonadota</taxon>
        <taxon>Alphaproteobacteria</taxon>
        <taxon>Hyphomicrobiales</taxon>
        <taxon>Xanthobacteraceae</taxon>
        <taxon>Ancylobacter</taxon>
    </lineage>
</organism>
<reference evidence="2" key="1">
    <citation type="submission" date="2016-10" db="EMBL/GenBank/DDBJ databases">
        <authorList>
            <person name="Varghese N."/>
            <person name="Submissions S."/>
        </authorList>
    </citation>
    <scope>NUCLEOTIDE SEQUENCE [LARGE SCALE GENOMIC DNA]</scope>
    <source>
        <strain evidence="2">CGMCC 1.1761</strain>
    </source>
</reference>
<dbReference type="EMBL" id="FMTP01000001">
    <property type="protein sequence ID" value="SCW41374.1"/>
    <property type="molecule type" value="Genomic_DNA"/>
</dbReference>
<evidence type="ECO:0000313" key="2">
    <source>
        <dbReference type="Proteomes" id="UP000198889"/>
    </source>
</evidence>
<dbReference type="SUPFAM" id="SSF52540">
    <property type="entry name" value="P-loop containing nucleoside triphosphate hydrolases"/>
    <property type="match status" value="1"/>
</dbReference>
<dbReference type="AlphaFoldDB" id="A0A1G4Q9T8"/>
<evidence type="ECO:0008006" key="3">
    <source>
        <dbReference type="Google" id="ProtNLM"/>
    </source>
</evidence>
<accession>A0A1G4Q9T8</accession>
<sequence length="285" mass="31256">MFKGSETRRAILILGMHRSGTSALTRTVNLLGAATPQTLMGATSGNLRGHWESKPIVDLNDEILAACGHRWYSRGRIVESPSKVVRANGMWQRLRDTLDSEFGGASTVVLKDPRVSRLVPLYREALTEAGYAVEAVLTLRNPLEVAQSLARRDAMEPRRALALWMRYTLDAERGTRGLPRALVVYDALLEDWRGTTGRMKQQLGGYWPEVTPEVAAAIDEFLSPTLRHHVIAVPGAGLGRSAIAGLLYRDMARALIDAPSSTPGFLASALAEWSLRASRSSARRV</sequence>
<dbReference type="InterPro" id="IPR027417">
    <property type="entry name" value="P-loop_NTPase"/>
</dbReference>
<evidence type="ECO:0000313" key="1">
    <source>
        <dbReference type="EMBL" id="SCW41374.1"/>
    </source>
</evidence>